<dbReference type="AlphaFoldDB" id="A0AAV4RLE6"/>
<dbReference type="EMBL" id="BPLR01008016">
    <property type="protein sequence ID" value="GIY21399.1"/>
    <property type="molecule type" value="Genomic_DNA"/>
</dbReference>
<organism evidence="2 3">
    <name type="scientific">Caerostris extrusa</name>
    <name type="common">Bark spider</name>
    <name type="synonym">Caerostris bankana</name>
    <dbReference type="NCBI Taxonomy" id="172846"/>
    <lineage>
        <taxon>Eukaryota</taxon>
        <taxon>Metazoa</taxon>
        <taxon>Ecdysozoa</taxon>
        <taxon>Arthropoda</taxon>
        <taxon>Chelicerata</taxon>
        <taxon>Arachnida</taxon>
        <taxon>Araneae</taxon>
        <taxon>Araneomorphae</taxon>
        <taxon>Entelegynae</taxon>
        <taxon>Araneoidea</taxon>
        <taxon>Araneidae</taxon>
        <taxon>Caerostris</taxon>
    </lineage>
</organism>
<feature type="region of interest" description="Disordered" evidence="1">
    <location>
        <begin position="87"/>
        <end position="145"/>
    </location>
</feature>
<protein>
    <submittedName>
        <fullName evidence="2">Uncharacterized protein</fullName>
    </submittedName>
</protein>
<reference evidence="2 3" key="1">
    <citation type="submission" date="2021-06" db="EMBL/GenBank/DDBJ databases">
        <title>Caerostris extrusa draft genome.</title>
        <authorList>
            <person name="Kono N."/>
            <person name="Arakawa K."/>
        </authorList>
    </citation>
    <scope>NUCLEOTIDE SEQUENCE [LARGE SCALE GENOMIC DNA]</scope>
</reference>
<feature type="compositionally biased region" description="Polar residues" evidence="1">
    <location>
        <begin position="132"/>
        <end position="145"/>
    </location>
</feature>
<evidence type="ECO:0000313" key="3">
    <source>
        <dbReference type="Proteomes" id="UP001054945"/>
    </source>
</evidence>
<evidence type="ECO:0000313" key="2">
    <source>
        <dbReference type="EMBL" id="GIY21399.1"/>
    </source>
</evidence>
<feature type="compositionally biased region" description="Basic and acidic residues" evidence="1">
    <location>
        <begin position="101"/>
        <end position="115"/>
    </location>
</feature>
<evidence type="ECO:0000256" key="1">
    <source>
        <dbReference type="SAM" id="MobiDB-lite"/>
    </source>
</evidence>
<dbReference type="Proteomes" id="UP001054945">
    <property type="component" value="Unassembled WGS sequence"/>
</dbReference>
<name>A0AAV4RLE6_CAEEX</name>
<comment type="caution">
    <text evidence="2">The sequence shown here is derived from an EMBL/GenBank/DDBJ whole genome shotgun (WGS) entry which is preliminary data.</text>
</comment>
<sequence length="145" mass="16693">MDCFLYLWQCERHPRNFECRDGIGGVNMRGHPFESDFTLHCIILTQMMMVAWQRVNNKFAINWNARVEVVETRVFAEFFTLRNELGELSPQPPEALLQRGRNTETHSRGGRDVKDPGIVCTPLRPSPPKHSSVYTCTSDLPENIS</sequence>
<accession>A0AAV4RLE6</accession>
<proteinExistence type="predicted"/>
<gene>
    <name evidence="2" type="ORF">CEXT_136081</name>
</gene>
<keyword evidence="3" id="KW-1185">Reference proteome</keyword>